<protein>
    <submittedName>
        <fullName evidence="1">DUF736 domain-containing protein</fullName>
    </submittedName>
</protein>
<dbReference type="RefSeq" id="WP_282588464.1">
    <property type="nucleotide sequence ID" value="NZ_JAMOIM010000039.1"/>
</dbReference>
<proteinExistence type="predicted"/>
<gene>
    <name evidence="1" type="ORF">M8523_29580</name>
</gene>
<sequence>MSVIGTFKSNGNDFTGEIATLTIRARDVRIVPAKRTAENGPSHQVYAGQAEIGAAWSKRSKEGRNYLSVLLDDPSMMAPFYASLVSNDEDKDHSLLWSRGTRRDRD</sequence>
<comment type="caution">
    <text evidence="1">The sequence shown here is derived from an EMBL/GenBank/DDBJ whole genome shotgun (WGS) entry which is preliminary data.</text>
</comment>
<dbReference type="AlphaFoldDB" id="A0AA41Z3A1"/>
<evidence type="ECO:0000313" key="1">
    <source>
        <dbReference type="EMBL" id="MCW6512088.1"/>
    </source>
</evidence>
<name>A0AA41Z3A1_9HYPH</name>
<accession>A0AA41Z3A1</accession>
<keyword evidence="2" id="KW-1185">Reference proteome</keyword>
<reference evidence="1" key="1">
    <citation type="submission" date="2022-05" db="EMBL/GenBank/DDBJ databases">
        <authorList>
            <person name="Pankratov T."/>
        </authorList>
    </citation>
    <scope>NUCLEOTIDE SEQUENCE</scope>
    <source>
        <strain evidence="1">BP6-180914</strain>
    </source>
</reference>
<evidence type="ECO:0000313" key="2">
    <source>
        <dbReference type="Proteomes" id="UP001165667"/>
    </source>
</evidence>
<dbReference type="EMBL" id="JAMOIM010000039">
    <property type="protein sequence ID" value="MCW6512088.1"/>
    <property type="molecule type" value="Genomic_DNA"/>
</dbReference>
<organism evidence="1 2">
    <name type="scientific">Lichenifustis flavocetrariae</name>
    <dbReference type="NCBI Taxonomy" id="2949735"/>
    <lineage>
        <taxon>Bacteria</taxon>
        <taxon>Pseudomonadati</taxon>
        <taxon>Pseudomonadota</taxon>
        <taxon>Alphaproteobacteria</taxon>
        <taxon>Hyphomicrobiales</taxon>
        <taxon>Lichenihabitantaceae</taxon>
        <taxon>Lichenifustis</taxon>
    </lineage>
</organism>
<dbReference type="Pfam" id="PF05284">
    <property type="entry name" value="DUF736"/>
    <property type="match status" value="1"/>
</dbReference>
<dbReference type="InterPro" id="IPR007948">
    <property type="entry name" value="DUF736"/>
</dbReference>
<dbReference type="Proteomes" id="UP001165667">
    <property type="component" value="Unassembled WGS sequence"/>
</dbReference>